<feature type="region of interest" description="Disordered" evidence="1">
    <location>
        <begin position="1"/>
        <end position="106"/>
    </location>
</feature>
<feature type="compositionally biased region" description="Gly residues" evidence="1">
    <location>
        <begin position="17"/>
        <end position="27"/>
    </location>
</feature>
<dbReference type="AlphaFoldDB" id="A0AAJ0FHV3"/>
<feature type="compositionally biased region" description="Basic and acidic residues" evidence="1">
    <location>
        <begin position="97"/>
        <end position="106"/>
    </location>
</feature>
<feature type="compositionally biased region" description="Low complexity" evidence="1">
    <location>
        <begin position="1"/>
        <end position="11"/>
    </location>
</feature>
<reference evidence="2" key="1">
    <citation type="submission" date="2023-06" db="EMBL/GenBank/DDBJ databases">
        <title>Genome-scale phylogeny and comparative genomics of the fungal order Sordariales.</title>
        <authorList>
            <consortium name="Lawrence Berkeley National Laboratory"/>
            <person name="Hensen N."/>
            <person name="Bonometti L."/>
            <person name="Westerberg I."/>
            <person name="Brannstrom I.O."/>
            <person name="Guillou S."/>
            <person name="Cros-Aarteil S."/>
            <person name="Calhoun S."/>
            <person name="Haridas S."/>
            <person name="Kuo A."/>
            <person name="Mondo S."/>
            <person name="Pangilinan J."/>
            <person name="Riley R."/>
            <person name="Labutti K."/>
            <person name="Andreopoulos B."/>
            <person name="Lipzen A."/>
            <person name="Chen C."/>
            <person name="Yanf M."/>
            <person name="Daum C."/>
            <person name="Ng V."/>
            <person name="Clum A."/>
            <person name="Steindorff A."/>
            <person name="Ohm R."/>
            <person name="Martin F."/>
            <person name="Silar P."/>
            <person name="Natvig D."/>
            <person name="Lalanne C."/>
            <person name="Gautier V."/>
            <person name="Ament-Velasquez S.L."/>
            <person name="Kruys A."/>
            <person name="Hutchinson M.I."/>
            <person name="Powell A.J."/>
            <person name="Barry K."/>
            <person name="Miller A.N."/>
            <person name="Grigoriev I.V."/>
            <person name="Debuchy R."/>
            <person name="Gladieux P."/>
            <person name="Thoren M.H."/>
            <person name="Johannesson H."/>
        </authorList>
    </citation>
    <scope>NUCLEOTIDE SEQUENCE</scope>
    <source>
        <strain evidence="2">PSN4</strain>
    </source>
</reference>
<proteinExistence type="predicted"/>
<feature type="compositionally biased region" description="Polar residues" evidence="1">
    <location>
        <begin position="161"/>
        <end position="177"/>
    </location>
</feature>
<dbReference type="Proteomes" id="UP001239445">
    <property type="component" value="Unassembled WGS sequence"/>
</dbReference>
<evidence type="ECO:0000313" key="3">
    <source>
        <dbReference type="Proteomes" id="UP001239445"/>
    </source>
</evidence>
<organism evidence="2 3">
    <name type="scientific">Echria macrotheca</name>
    <dbReference type="NCBI Taxonomy" id="438768"/>
    <lineage>
        <taxon>Eukaryota</taxon>
        <taxon>Fungi</taxon>
        <taxon>Dikarya</taxon>
        <taxon>Ascomycota</taxon>
        <taxon>Pezizomycotina</taxon>
        <taxon>Sordariomycetes</taxon>
        <taxon>Sordariomycetidae</taxon>
        <taxon>Sordariales</taxon>
        <taxon>Schizotheciaceae</taxon>
        <taxon>Echria</taxon>
    </lineage>
</organism>
<feature type="region of interest" description="Disordered" evidence="1">
    <location>
        <begin position="151"/>
        <end position="201"/>
    </location>
</feature>
<evidence type="ECO:0000256" key="1">
    <source>
        <dbReference type="SAM" id="MobiDB-lite"/>
    </source>
</evidence>
<name>A0AAJ0FHV3_9PEZI</name>
<feature type="compositionally biased region" description="Low complexity" evidence="1">
    <location>
        <begin position="36"/>
        <end position="49"/>
    </location>
</feature>
<gene>
    <name evidence="2" type="ORF">QBC47DRAFT_356535</name>
</gene>
<protein>
    <submittedName>
        <fullName evidence="2">Uncharacterized protein</fullName>
    </submittedName>
</protein>
<dbReference type="EMBL" id="MU839827">
    <property type="protein sequence ID" value="KAK1761460.1"/>
    <property type="molecule type" value="Genomic_DNA"/>
</dbReference>
<feature type="compositionally biased region" description="Basic and acidic residues" evidence="1">
    <location>
        <begin position="54"/>
        <end position="66"/>
    </location>
</feature>
<comment type="caution">
    <text evidence="2">The sequence shown here is derived from an EMBL/GenBank/DDBJ whole genome shotgun (WGS) entry which is preliminary data.</text>
</comment>
<feature type="compositionally biased region" description="Basic and acidic residues" evidence="1">
    <location>
        <begin position="182"/>
        <end position="195"/>
    </location>
</feature>
<keyword evidence="3" id="KW-1185">Reference proteome</keyword>
<sequence>MSSSGPSSSSSTFRSPGAGGPYGGGAGRQAAYMTQGGSSSSAGSAAGDAFTSQMRDRQARGKDPYHSGDGSEGSDDLSDREGTTTTTGGRLRMGSGRFEKEDFARAERRDQAAAFLDNPELLMMWAQSTDNSIPGARLHFMKMLCGYEDDMATASGGRAGNTPSSSGNRKAGGSSSVGHHRGTADRDANKRRGGDRGSTTQ</sequence>
<feature type="compositionally biased region" description="Low complexity" evidence="1">
    <location>
        <begin position="83"/>
        <end position="96"/>
    </location>
</feature>
<evidence type="ECO:0000313" key="2">
    <source>
        <dbReference type="EMBL" id="KAK1761460.1"/>
    </source>
</evidence>
<accession>A0AAJ0FHV3</accession>